<name>S3J1Y4_9ENTR</name>
<proteinExistence type="predicted"/>
<reference evidence="1 2" key="1">
    <citation type="submission" date="2013-04" db="EMBL/GenBank/DDBJ databases">
        <authorList>
            <person name="Weinstock G."/>
            <person name="Sodergren E."/>
            <person name="Lobos E.A."/>
            <person name="Fulton L."/>
            <person name="Fulton R."/>
            <person name="Courtney L."/>
            <person name="Fronick C."/>
            <person name="O'Laughlin M."/>
            <person name="Godfrey J."/>
            <person name="Wilson R.M."/>
            <person name="Miner T."/>
            <person name="Farmer C."/>
            <person name="Delehaunty K."/>
            <person name="Cordes M."/>
            <person name="Minx P."/>
            <person name="Tomlinson C."/>
            <person name="Chen J."/>
            <person name="Wollam A."/>
            <person name="Pepin K.H."/>
            <person name="Palsikar V.B."/>
            <person name="Zhang X."/>
            <person name="Suruliraj S."/>
            <person name="Perna N.T."/>
            <person name="Plunkett G."/>
            <person name="Warren W."/>
            <person name="Mitreva M."/>
            <person name="Mardis E.R."/>
            <person name="Wilson R.K."/>
        </authorList>
    </citation>
    <scope>NUCLEOTIDE SEQUENCE [LARGE SCALE GENOMIC DNA]</scope>
    <source>
        <strain evidence="1 2">DSM 4568</strain>
    </source>
</reference>
<gene>
    <name evidence="1" type="ORF">HMPREF0201_00909</name>
</gene>
<evidence type="ECO:0000313" key="2">
    <source>
        <dbReference type="Proteomes" id="UP000014585"/>
    </source>
</evidence>
<accession>S3J1Y4</accession>
<sequence length="54" mass="6435">MNCYLIKFKKALCVSRWFFLSEIVMQDLRGELITPLFIAVAAFLKVNCRTYWRS</sequence>
<organism evidence="1 2">
    <name type="scientific">Cedecea davisae DSM 4568</name>
    <dbReference type="NCBI Taxonomy" id="566551"/>
    <lineage>
        <taxon>Bacteria</taxon>
        <taxon>Pseudomonadati</taxon>
        <taxon>Pseudomonadota</taxon>
        <taxon>Gammaproteobacteria</taxon>
        <taxon>Enterobacterales</taxon>
        <taxon>Enterobacteriaceae</taxon>
        <taxon>Cedecea</taxon>
    </lineage>
</organism>
<evidence type="ECO:0000313" key="1">
    <source>
        <dbReference type="EMBL" id="EPF19180.1"/>
    </source>
</evidence>
<protein>
    <submittedName>
        <fullName evidence="1">Uncharacterized protein</fullName>
    </submittedName>
</protein>
<dbReference type="EMBL" id="ATDT01000005">
    <property type="protein sequence ID" value="EPF19180.1"/>
    <property type="molecule type" value="Genomic_DNA"/>
</dbReference>
<dbReference type="HOGENOM" id="CLU_3041656_0_0_6"/>
<dbReference type="Proteomes" id="UP000014585">
    <property type="component" value="Unassembled WGS sequence"/>
</dbReference>
<comment type="caution">
    <text evidence="1">The sequence shown here is derived from an EMBL/GenBank/DDBJ whole genome shotgun (WGS) entry which is preliminary data.</text>
</comment>
<dbReference type="AlphaFoldDB" id="S3J1Y4"/>